<dbReference type="Proteomes" id="UP000091857">
    <property type="component" value="Chromosome 10"/>
</dbReference>
<evidence type="ECO:0000313" key="2">
    <source>
        <dbReference type="EMBL" id="OAY38324.1"/>
    </source>
</evidence>
<dbReference type="PANTHER" id="PTHR33257">
    <property type="entry name" value="OS05G0165500 PROTEIN"/>
    <property type="match status" value="1"/>
</dbReference>
<dbReference type="Gramene" id="Manes.10G005600.1.v8.1">
    <property type="protein sequence ID" value="Manes.10G005600.1.v8.1.CDS.1"/>
    <property type="gene ID" value="Manes.10G005600.v8.1"/>
</dbReference>
<evidence type="ECO:0000313" key="3">
    <source>
        <dbReference type="Proteomes" id="UP000091857"/>
    </source>
</evidence>
<dbReference type="PANTHER" id="PTHR33257:SF4">
    <property type="entry name" value="EXPRESSED PROTEIN"/>
    <property type="match status" value="1"/>
</dbReference>
<dbReference type="EMBL" id="CM004396">
    <property type="protein sequence ID" value="OAY38324.1"/>
    <property type="molecule type" value="Genomic_DNA"/>
</dbReference>
<feature type="region of interest" description="Disordered" evidence="1">
    <location>
        <begin position="61"/>
        <end position="93"/>
    </location>
</feature>
<feature type="compositionally biased region" description="Low complexity" evidence="1">
    <location>
        <begin position="123"/>
        <end position="145"/>
    </location>
</feature>
<organism evidence="2 3">
    <name type="scientific">Manihot esculenta</name>
    <name type="common">Cassava</name>
    <name type="synonym">Jatropha manihot</name>
    <dbReference type="NCBI Taxonomy" id="3983"/>
    <lineage>
        <taxon>Eukaryota</taxon>
        <taxon>Viridiplantae</taxon>
        <taxon>Streptophyta</taxon>
        <taxon>Embryophyta</taxon>
        <taxon>Tracheophyta</taxon>
        <taxon>Spermatophyta</taxon>
        <taxon>Magnoliopsida</taxon>
        <taxon>eudicotyledons</taxon>
        <taxon>Gunneridae</taxon>
        <taxon>Pentapetalae</taxon>
        <taxon>rosids</taxon>
        <taxon>fabids</taxon>
        <taxon>Malpighiales</taxon>
        <taxon>Euphorbiaceae</taxon>
        <taxon>Crotonoideae</taxon>
        <taxon>Manihoteae</taxon>
        <taxon>Manihot</taxon>
    </lineage>
</organism>
<reference evidence="3" key="1">
    <citation type="journal article" date="2016" name="Nat. Biotechnol.">
        <title>Sequencing wild and cultivated cassava and related species reveals extensive interspecific hybridization and genetic diversity.</title>
        <authorList>
            <person name="Bredeson J.V."/>
            <person name="Lyons J.B."/>
            <person name="Prochnik S.E."/>
            <person name="Wu G.A."/>
            <person name="Ha C.M."/>
            <person name="Edsinger-Gonzales E."/>
            <person name="Grimwood J."/>
            <person name="Schmutz J."/>
            <person name="Rabbi I.Y."/>
            <person name="Egesi C."/>
            <person name="Nauluvula P."/>
            <person name="Lebot V."/>
            <person name="Ndunguru J."/>
            <person name="Mkamilo G."/>
            <person name="Bart R.S."/>
            <person name="Setter T.L."/>
            <person name="Gleadow R.M."/>
            <person name="Kulakow P."/>
            <person name="Ferguson M.E."/>
            <person name="Rounsley S."/>
            <person name="Rokhsar D.S."/>
        </authorList>
    </citation>
    <scope>NUCLEOTIDE SEQUENCE [LARGE SCALE GENOMIC DNA]</scope>
    <source>
        <strain evidence="3">cv. AM560-2</strain>
    </source>
</reference>
<dbReference type="OMA" id="HASPSRC"/>
<dbReference type="AlphaFoldDB" id="A0A2C9V447"/>
<protein>
    <submittedName>
        <fullName evidence="2">Uncharacterized protein</fullName>
    </submittedName>
</protein>
<sequence length="251" mass="27568">MLSKRHEAVVPPKSPAIKQDNKFFTRIMSKETSIANSSCRIYYGGASGAVPFMWESRPGTPKHNTFPNTSVNPPLTPPPSYYSTPKSKSMHKRSWKQSLMNTIFPRLMIISHNGKKKTAHDVSPSSSMSSNTTLSSSSSSSSSSSFYSSSSPSCGFKNSKSQNSSLFSCSRSPIHCIINSNEREEDDDNEQNVRSPISTLCYGGNDEQNVRSPISTLCYDGKGKGLNVFGGCYLMEDMKTAFLSIVRHGSR</sequence>
<proteinExistence type="predicted"/>
<dbReference type="STRING" id="3983.A0A2C9V447"/>
<keyword evidence="3" id="KW-1185">Reference proteome</keyword>
<name>A0A2C9V447_MANES</name>
<accession>A0A2C9V447</accession>
<comment type="caution">
    <text evidence="2">The sequence shown here is derived from an EMBL/GenBank/DDBJ whole genome shotgun (WGS) entry which is preliminary data.</text>
</comment>
<evidence type="ECO:0000256" key="1">
    <source>
        <dbReference type="SAM" id="MobiDB-lite"/>
    </source>
</evidence>
<feature type="region of interest" description="Disordered" evidence="1">
    <location>
        <begin position="115"/>
        <end position="145"/>
    </location>
</feature>
<gene>
    <name evidence="2" type="ORF">MANES_10G005600v8</name>
</gene>